<dbReference type="EMBL" id="JBFNQN010000008">
    <property type="protein sequence ID" value="MEW9265544.1"/>
    <property type="molecule type" value="Genomic_DNA"/>
</dbReference>
<protein>
    <recommendedName>
        <fullName evidence="4">Flagellar assembly factor FliW</fullName>
    </recommendedName>
</protein>
<dbReference type="SUPFAM" id="SSF141457">
    <property type="entry name" value="BH3618-like"/>
    <property type="match status" value="1"/>
</dbReference>
<keyword evidence="1 4" id="KW-0963">Cytoplasm</keyword>
<evidence type="ECO:0000256" key="2">
    <source>
        <dbReference type="ARBA" id="ARBA00022795"/>
    </source>
</evidence>
<dbReference type="Pfam" id="PF02623">
    <property type="entry name" value="FliW"/>
    <property type="match status" value="1"/>
</dbReference>
<gene>
    <name evidence="4" type="primary">fliW</name>
    <name evidence="5" type="ORF">AB1207_12360</name>
</gene>
<sequence>MSIASETTPKIEFISPLVGLEEHRSFELEPLDEDGLFFTMRSTSDPSLQLVVADPMPFYPDYEPMIDGDTARSLEIVDEKDGAVLAVVNMQGGAEKATMNLLAPIVLNPKAHRATQAVLYGKDQPLDAPLVRKD</sequence>
<comment type="caution">
    <text evidence="5">The sequence shown here is derived from an EMBL/GenBank/DDBJ whole genome shotgun (WGS) entry which is preliminary data.</text>
</comment>
<keyword evidence="2 4" id="KW-1005">Bacterial flagellum biogenesis</keyword>
<keyword evidence="5" id="KW-0966">Cell projection</keyword>
<dbReference type="HAMAP" id="MF_01185">
    <property type="entry name" value="FliW"/>
    <property type="match status" value="1"/>
</dbReference>
<accession>A0ABV3P7F0</accession>
<evidence type="ECO:0000256" key="1">
    <source>
        <dbReference type="ARBA" id="ARBA00022490"/>
    </source>
</evidence>
<evidence type="ECO:0000256" key="3">
    <source>
        <dbReference type="ARBA" id="ARBA00022845"/>
    </source>
</evidence>
<keyword evidence="6" id="KW-1185">Reference proteome</keyword>
<dbReference type="PANTHER" id="PTHR39190:SF1">
    <property type="entry name" value="FLAGELLAR ASSEMBLY FACTOR FLIW"/>
    <property type="match status" value="1"/>
</dbReference>
<dbReference type="Gene3D" id="2.30.290.10">
    <property type="entry name" value="BH3618-like"/>
    <property type="match status" value="1"/>
</dbReference>
<proteinExistence type="inferred from homology"/>
<comment type="function">
    <text evidence="4">Acts as an anti-CsrA protein, binds CsrA and prevents it from repressing translation of its target genes, one of which is flagellin. Binds to flagellin and participates in the assembly of the flagellum.</text>
</comment>
<comment type="subcellular location">
    <subcellularLocation>
        <location evidence="4">Cytoplasm</location>
    </subcellularLocation>
</comment>
<evidence type="ECO:0000256" key="4">
    <source>
        <dbReference type="HAMAP-Rule" id="MF_01185"/>
    </source>
</evidence>
<reference evidence="5 6" key="1">
    <citation type="submission" date="2024-07" db="EMBL/GenBank/DDBJ databases">
        <authorList>
            <person name="Thanompreechachai J."/>
            <person name="Duangmal K."/>
        </authorList>
    </citation>
    <scope>NUCLEOTIDE SEQUENCE [LARGE SCALE GENOMIC DNA]</scope>
    <source>
        <strain evidence="5 6">KCTC 19886</strain>
    </source>
</reference>
<evidence type="ECO:0000313" key="6">
    <source>
        <dbReference type="Proteomes" id="UP001555826"/>
    </source>
</evidence>
<keyword evidence="3 4" id="KW-0810">Translation regulation</keyword>
<organism evidence="5 6">
    <name type="scientific">Kineococcus endophyticus</name>
    <dbReference type="NCBI Taxonomy" id="1181883"/>
    <lineage>
        <taxon>Bacteria</taxon>
        <taxon>Bacillati</taxon>
        <taxon>Actinomycetota</taxon>
        <taxon>Actinomycetes</taxon>
        <taxon>Kineosporiales</taxon>
        <taxon>Kineosporiaceae</taxon>
        <taxon>Kineococcus</taxon>
    </lineage>
</organism>
<dbReference type="RefSeq" id="WP_367638671.1">
    <property type="nucleotide sequence ID" value="NZ_JBFNQN010000008.1"/>
</dbReference>
<dbReference type="InterPro" id="IPR024046">
    <property type="entry name" value="Flagellar_assmbl_FliW_dom_sf"/>
</dbReference>
<evidence type="ECO:0000313" key="5">
    <source>
        <dbReference type="EMBL" id="MEW9265544.1"/>
    </source>
</evidence>
<dbReference type="PANTHER" id="PTHR39190">
    <property type="entry name" value="FLAGELLAR ASSEMBLY FACTOR FLIW"/>
    <property type="match status" value="1"/>
</dbReference>
<comment type="similarity">
    <text evidence="4">Belongs to the FliW family.</text>
</comment>
<dbReference type="InterPro" id="IPR003775">
    <property type="entry name" value="Flagellar_assembly_factor_FliW"/>
</dbReference>
<keyword evidence="5" id="KW-0282">Flagellum</keyword>
<dbReference type="Proteomes" id="UP001555826">
    <property type="component" value="Unassembled WGS sequence"/>
</dbReference>
<comment type="subunit">
    <text evidence="4">Interacts with translational regulator CsrA and flagellin(s).</text>
</comment>
<keyword evidence="4" id="KW-0143">Chaperone</keyword>
<keyword evidence="5" id="KW-0969">Cilium</keyword>
<name>A0ABV3P7F0_9ACTN</name>